<gene>
    <name evidence="2" type="ORF">L914_00333</name>
</gene>
<dbReference type="AlphaFoldDB" id="W2P978"/>
<dbReference type="EMBL" id="KI690427">
    <property type="protein sequence ID" value="ETM56753.1"/>
    <property type="molecule type" value="Genomic_DNA"/>
</dbReference>
<dbReference type="PROSITE" id="PS51257">
    <property type="entry name" value="PROKAR_LIPOPROTEIN"/>
    <property type="match status" value="1"/>
</dbReference>
<accession>W2P978</accession>
<evidence type="ECO:0000256" key="1">
    <source>
        <dbReference type="SAM" id="Phobius"/>
    </source>
</evidence>
<dbReference type="Proteomes" id="UP000054532">
    <property type="component" value="Unassembled WGS sequence"/>
</dbReference>
<keyword evidence="1" id="KW-0472">Membrane</keyword>
<keyword evidence="1" id="KW-1133">Transmembrane helix</keyword>
<feature type="transmembrane region" description="Helical" evidence="1">
    <location>
        <begin position="6"/>
        <end position="29"/>
    </location>
</feature>
<sequence length="91" mass="10310">MVEKPPMVSLALDTAGVMVVLMLGCVNLVPQDPKLRIADELYAAYVVEYENDCFYDFSEHQQHVKVVSVYSKKSVSIGDFYVGFRETLDQE</sequence>
<reference evidence="2" key="1">
    <citation type="submission" date="2013-11" db="EMBL/GenBank/DDBJ databases">
        <title>The Genome Sequence of Phytophthora parasitica IAC_01/95.</title>
        <authorList>
            <consortium name="The Broad Institute Genomics Platform"/>
            <person name="Russ C."/>
            <person name="Tyler B."/>
            <person name="Panabieres F."/>
            <person name="Shan W."/>
            <person name="Tripathy S."/>
            <person name="Grunwald N."/>
            <person name="Machado M."/>
            <person name="Johnson C.S."/>
            <person name="Arredondo F."/>
            <person name="Hong C."/>
            <person name="Coffey M."/>
            <person name="Young S.K."/>
            <person name="Zeng Q."/>
            <person name="Gargeya S."/>
            <person name="Fitzgerald M."/>
            <person name="Abouelleil A."/>
            <person name="Alvarado L."/>
            <person name="Chapman S.B."/>
            <person name="Gainer-Dewar J."/>
            <person name="Goldberg J."/>
            <person name="Griggs A."/>
            <person name="Gujja S."/>
            <person name="Hansen M."/>
            <person name="Howarth C."/>
            <person name="Imamovic A."/>
            <person name="Ireland A."/>
            <person name="Larimer J."/>
            <person name="McCowan C."/>
            <person name="Murphy C."/>
            <person name="Pearson M."/>
            <person name="Poon T.W."/>
            <person name="Priest M."/>
            <person name="Roberts A."/>
            <person name="Saif S."/>
            <person name="Shea T."/>
            <person name="Sykes S."/>
            <person name="Wortman J."/>
            <person name="Nusbaum C."/>
            <person name="Birren B."/>
        </authorList>
    </citation>
    <scope>NUCLEOTIDE SEQUENCE [LARGE SCALE GENOMIC DNA]</scope>
    <source>
        <strain evidence="2">IAC_01/95</strain>
    </source>
</reference>
<name>W2P978_PHYNI</name>
<protein>
    <submittedName>
        <fullName evidence="2">Uncharacterized protein</fullName>
    </submittedName>
</protein>
<organism evidence="2">
    <name type="scientific">Phytophthora nicotianae</name>
    <name type="common">Potato buckeye rot agent</name>
    <name type="synonym">Phytophthora parasitica</name>
    <dbReference type="NCBI Taxonomy" id="4792"/>
    <lineage>
        <taxon>Eukaryota</taxon>
        <taxon>Sar</taxon>
        <taxon>Stramenopiles</taxon>
        <taxon>Oomycota</taxon>
        <taxon>Peronosporomycetes</taxon>
        <taxon>Peronosporales</taxon>
        <taxon>Peronosporaceae</taxon>
        <taxon>Phytophthora</taxon>
    </lineage>
</organism>
<evidence type="ECO:0000313" key="2">
    <source>
        <dbReference type="EMBL" id="ETM56753.1"/>
    </source>
</evidence>
<keyword evidence="1" id="KW-0812">Transmembrane</keyword>
<proteinExistence type="predicted"/>